<evidence type="ECO:0000313" key="3">
    <source>
        <dbReference type="Proteomes" id="UP000232688"/>
    </source>
</evidence>
<sequence length="68" mass="7576">SFSQSYGSILPTSLTYIVLSIRGCSPWETCCGYEYDQVVRINLSLGFSRIIENALDLTKCRALAIKIP</sequence>
<reference evidence="1 4" key="1">
    <citation type="submission" date="2016-04" db="EMBL/GenBank/DDBJ databases">
        <title>Genome analyses suggest a sexual origin of heterokaryosis in a supposedly ancient asexual fungus.</title>
        <authorList>
            <person name="Ropars J."/>
            <person name="Sedzielewska K."/>
            <person name="Noel J."/>
            <person name="Charron P."/>
            <person name="Farinelli L."/>
            <person name="Marton T."/>
            <person name="Kruger M."/>
            <person name="Pelin A."/>
            <person name="Brachmann A."/>
            <person name="Corradi N."/>
        </authorList>
    </citation>
    <scope>NUCLEOTIDE SEQUENCE [LARGE SCALE GENOMIC DNA]</scope>
    <source>
        <strain evidence="1 4">A5</strain>
    </source>
</reference>
<dbReference type="Proteomes" id="UP000232688">
    <property type="component" value="Unassembled WGS sequence"/>
</dbReference>
<accession>A0A2I1F3P6</accession>
<dbReference type="OrthoDB" id="2387577at2759"/>
<organism evidence="2 3">
    <name type="scientific">Rhizophagus irregularis</name>
    <dbReference type="NCBI Taxonomy" id="588596"/>
    <lineage>
        <taxon>Eukaryota</taxon>
        <taxon>Fungi</taxon>
        <taxon>Fungi incertae sedis</taxon>
        <taxon>Mucoromycota</taxon>
        <taxon>Glomeromycotina</taxon>
        <taxon>Glomeromycetes</taxon>
        <taxon>Glomerales</taxon>
        <taxon>Glomeraceae</taxon>
        <taxon>Rhizophagus</taxon>
    </lineage>
</organism>
<gene>
    <name evidence="2" type="ORF">RhiirA1_351421</name>
    <name evidence="1" type="ORF">RhiirA5_284990</name>
</gene>
<dbReference type="Proteomes" id="UP000232722">
    <property type="component" value="Unassembled WGS sequence"/>
</dbReference>
<reference evidence="1 4" key="2">
    <citation type="submission" date="2017-09" db="EMBL/GenBank/DDBJ databases">
        <title>Extensive intraspecific genome diversity in a model arbuscular mycorrhizal fungus.</title>
        <authorList>
            <person name="Chen E.C."/>
            <person name="Morin E."/>
            <person name="Beaudet D."/>
            <person name="Noel J."/>
            <person name="Ndikumana S."/>
            <person name="Charron P."/>
            <person name="St-Onge C."/>
            <person name="Giorgi J."/>
            <person name="Grigoriev I.V."/>
            <person name="Roux C."/>
            <person name="Martin F.M."/>
            <person name="Corradi N."/>
        </authorList>
    </citation>
    <scope>NUCLEOTIDE SEQUENCE [LARGE SCALE GENOMIC DNA]</scope>
    <source>
        <strain evidence="1 4">A5</strain>
    </source>
</reference>
<dbReference type="AlphaFoldDB" id="A0A2I1F3P6"/>
<evidence type="ECO:0000313" key="4">
    <source>
        <dbReference type="Proteomes" id="UP000232722"/>
    </source>
</evidence>
<comment type="caution">
    <text evidence="2">The sequence shown here is derived from an EMBL/GenBank/DDBJ whole genome shotgun (WGS) entry which is preliminary data.</text>
</comment>
<protein>
    <submittedName>
        <fullName evidence="2">Uncharacterized protein</fullName>
    </submittedName>
</protein>
<dbReference type="VEuPathDB" id="FungiDB:RhiirA1_351421"/>
<feature type="non-terminal residue" evidence="2">
    <location>
        <position position="1"/>
    </location>
</feature>
<evidence type="ECO:0000313" key="1">
    <source>
        <dbReference type="EMBL" id="PKC13855.1"/>
    </source>
</evidence>
<reference evidence="2 3" key="3">
    <citation type="submission" date="2017-10" db="EMBL/GenBank/DDBJ databases">
        <title>Extensive intraspecific genome diversity in a model arbuscular mycorrhizal fungus.</title>
        <authorList>
            <person name="Chen E.C.H."/>
            <person name="Morin E."/>
            <person name="Baudet D."/>
            <person name="Noel J."/>
            <person name="Ndikumana S."/>
            <person name="Charron P."/>
            <person name="St-Onge C."/>
            <person name="Giorgi J."/>
            <person name="Grigoriev I.V."/>
            <person name="Roux C."/>
            <person name="Martin F.M."/>
            <person name="Corradi N."/>
        </authorList>
    </citation>
    <scope>NUCLEOTIDE SEQUENCE [LARGE SCALE GENOMIC DNA]</scope>
    <source>
        <strain evidence="2 3">A1</strain>
    </source>
</reference>
<evidence type="ECO:0000313" key="2">
    <source>
        <dbReference type="EMBL" id="PKC59083.1"/>
    </source>
</evidence>
<reference evidence="2 3" key="4">
    <citation type="submission" date="2017-10" db="EMBL/GenBank/DDBJ databases">
        <title>Genome analyses suggest a sexual origin of heterokaryosis in a supposedly ancient asexual fungus.</title>
        <authorList>
            <person name="Corradi N."/>
            <person name="Sedzielewska K."/>
            <person name="Noel J."/>
            <person name="Charron P."/>
            <person name="Farinelli L."/>
            <person name="Marton T."/>
            <person name="Kruger M."/>
            <person name="Pelin A."/>
            <person name="Brachmann A."/>
            <person name="Corradi N."/>
        </authorList>
    </citation>
    <scope>NUCLEOTIDE SEQUENCE [LARGE SCALE GENOMIC DNA]</scope>
    <source>
        <strain evidence="2 3">A1</strain>
    </source>
</reference>
<name>A0A2I1F3P6_9GLOM</name>
<dbReference type="EMBL" id="LLXJ01000167">
    <property type="protein sequence ID" value="PKC13855.1"/>
    <property type="molecule type" value="Genomic_DNA"/>
</dbReference>
<dbReference type="EMBL" id="LLXH01001401">
    <property type="protein sequence ID" value="PKC59083.1"/>
    <property type="molecule type" value="Genomic_DNA"/>
</dbReference>
<proteinExistence type="predicted"/>